<dbReference type="InterPro" id="IPR029033">
    <property type="entry name" value="His_PPase_superfam"/>
</dbReference>
<dbReference type="Proteomes" id="UP001595884">
    <property type="component" value="Unassembled WGS sequence"/>
</dbReference>
<reference evidence="2" key="1">
    <citation type="journal article" date="2019" name="Int. J. Syst. Evol. Microbiol.">
        <title>The Global Catalogue of Microorganisms (GCM) 10K type strain sequencing project: providing services to taxonomists for standard genome sequencing and annotation.</title>
        <authorList>
            <consortium name="The Broad Institute Genomics Platform"/>
            <consortium name="The Broad Institute Genome Sequencing Center for Infectious Disease"/>
            <person name="Wu L."/>
            <person name="Ma J."/>
        </authorList>
    </citation>
    <scope>NUCLEOTIDE SEQUENCE [LARGE SCALE GENOMIC DNA]</scope>
    <source>
        <strain evidence="2">CGMCC 1.12849</strain>
    </source>
</reference>
<evidence type="ECO:0000313" key="2">
    <source>
        <dbReference type="Proteomes" id="UP001595884"/>
    </source>
</evidence>
<dbReference type="InterPro" id="IPR050275">
    <property type="entry name" value="PGM_Phosphatase"/>
</dbReference>
<protein>
    <submittedName>
        <fullName evidence="1">Histidine phosphatase family protein</fullName>
    </submittedName>
</protein>
<accession>A0ABV9MHS0</accession>
<dbReference type="SUPFAM" id="SSF53254">
    <property type="entry name" value="Phosphoglycerate mutase-like"/>
    <property type="match status" value="1"/>
</dbReference>
<dbReference type="CDD" id="cd07067">
    <property type="entry name" value="HP_PGM_like"/>
    <property type="match status" value="1"/>
</dbReference>
<dbReference type="Gene3D" id="3.40.50.1240">
    <property type="entry name" value="Phosphoglycerate mutase-like"/>
    <property type="match status" value="1"/>
</dbReference>
<gene>
    <name evidence="1" type="ORF">ACFO7V_00585</name>
</gene>
<proteinExistence type="predicted"/>
<evidence type="ECO:0000313" key="1">
    <source>
        <dbReference type="EMBL" id="MFC4714645.1"/>
    </source>
</evidence>
<dbReference type="PANTHER" id="PTHR48100:SF59">
    <property type="entry name" value="ADENOSYLCOBALAMIN_ALPHA-RIBAZOLE PHOSPHATASE"/>
    <property type="match status" value="1"/>
</dbReference>
<dbReference type="EMBL" id="JBHSHE010000003">
    <property type="protein sequence ID" value="MFC4714645.1"/>
    <property type="molecule type" value="Genomic_DNA"/>
</dbReference>
<dbReference type="InterPro" id="IPR013078">
    <property type="entry name" value="His_Pase_superF_clade-1"/>
</dbReference>
<organism evidence="1 2">
    <name type="scientific">Glutamicibacter bergerei</name>
    <dbReference type="NCBI Taxonomy" id="256702"/>
    <lineage>
        <taxon>Bacteria</taxon>
        <taxon>Bacillati</taxon>
        <taxon>Actinomycetota</taxon>
        <taxon>Actinomycetes</taxon>
        <taxon>Micrococcales</taxon>
        <taxon>Micrococcaceae</taxon>
        <taxon>Glutamicibacter</taxon>
    </lineage>
</organism>
<keyword evidence="2" id="KW-1185">Reference proteome</keyword>
<dbReference type="Pfam" id="PF00300">
    <property type="entry name" value="His_Phos_1"/>
    <property type="match status" value="1"/>
</dbReference>
<comment type="caution">
    <text evidence="1">The sequence shown here is derived from an EMBL/GenBank/DDBJ whole genome shotgun (WGS) entry which is preliminary data.</text>
</comment>
<dbReference type="RefSeq" id="WP_346060072.1">
    <property type="nucleotide sequence ID" value="NZ_BAAAVQ010000071.1"/>
</dbReference>
<dbReference type="SMART" id="SM00855">
    <property type="entry name" value="PGAM"/>
    <property type="match status" value="1"/>
</dbReference>
<dbReference type="PANTHER" id="PTHR48100">
    <property type="entry name" value="BROAD-SPECIFICITY PHOSPHATASE YOR283W-RELATED"/>
    <property type="match status" value="1"/>
</dbReference>
<name>A0ABV9MHS0_9MICC</name>
<dbReference type="InterPro" id="IPR001345">
    <property type="entry name" value="PG/BPGM_mutase_AS"/>
</dbReference>
<sequence length="186" mass="19576">MNPQAWALVRHGETAWNRASRLQGRADIPLNDTGRAQALATAEALAEAGPWDLVVSSTLGRARETARIIAHRLGTGAVVEVTALVERDYGPAEGTGIAGLDERAKAELMDAGESAASVVLRGTAALAGLASTHAGKRLVVVSHGTLIRLVLSSLRGVDHPRVENGEVVELDAGLLLDLDERLSQKR</sequence>
<dbReference type="PROSITE" id="PS00175">
    <property type="entry name" value="PG_MUTASE"/>
    <property type="match status" value="1"/>
</dbReference>